<feature type="domain" description="VOC" evidence="2">
    <location>
        <begin position="10"/>
        <end position="127"/>
    </location>
</feature>
<organism evidence="3 4">
    <name type="scientific">Cohnella soli</name>
    <dbReference type="NCBI Taxonomy" id="425005"/>
    <lineage>
        <taxon>Bacteria</taxon>
        <taxon>Bacillati</taxon>
        <taxon>Bacillota</taxon>
        <taxon>Bacilli</taxon>
        <taxon>Bacillales</taxon>
        <taxon>Paenibacillaceae</taxon>
        <taxon>Cohnella</taxon>
    </lineage>
</organism>
<dbReference type="InterPro" id="IPR029068">
    <property type="entry name" value="Glyas_Bleomycin-R_OHBP_Dase"/>
</dbReference>
<dbReference type="CDD" id="cd16359">
    <property type="entry name" value="VOC_BsCatE_like_C"/>
    <property type="match status" value="1"/>
</dbReference>
<feature type="domain" description="VOC" evidence="2">
    <location>
        <begin position="170"/>
        <end position="289"/>
    </location>
</feature>
<dbReference type="SUPFAM" id="SSF54593">
    <property type="entry name" value="Glyoxalase/Bleomycin resistance protein/Dihydroxybiphenyl dioxygenase"/>
    <property type="match status" value="2"/>
</dbReference>
<comment type="caution">
    <text evidence="3">The sequence shown here is derived from an EMBL/GenBank/DDBJ whole genome shotgun (WGS) entry which is preliminary data.</text>
</comment>
<dbReference type="InterPro" id="IPR037523">
    <property type="entry name" value="VOC_core"/>
</dbReference>
<keyword evidence="1" id="KW-0479">Metal-binding</keyword>
<dbReference type="PROSITE" id="PS00934">
    <property type="entry name" value="GLYOXALASE_I_1"/>
    <property type="match status" value="1"/>
</dbReference>
<reference evidence="4" key="1">
    <citation type="journal article" date="2019" name="Int. J. Syst. Evol. Microbiol.">
        <title>The Global Catalogue of Microorganisms (GCM) 10K type strain sequencing project: providing services to taxonomists for standard genome sequencing and annotation.</title>
        <authorList>
            <consortium name="The Broad Institute Genomics Platform"/>
            <consortium name="The Broad Institute Genome Sequencing Center for Infectious Disease"/>
            <person name="Wu L."/>
            <person name="Ma J."/>
        </authorList>
    </citation>
    <scope>NUCLEOTIDE SEQUENCE [LARGE SCALE GENOMIC DNA]</scope>
    <source>
        <strain evidence="4">CGMCC 1.18575</strain>
    </source>
</reference>
<protein>
    <submittedName>
        <fullName evidence="3">VOC family protein</fullName>
    </submittedName>
</protein>
<dbReference type="RefSeq" id="WP_378135699.1">
    <property type="nucleotide sequence ID" value="NZ_JBHSMI010000028.1"/>
</dbReference>
<gene>
    <name evidence="3" type="ORF">ACFPOF_19580</name>
</gene>
<dbReference type="EMBL" id="JBHSMI010000028">
    <property type="protein sequence ID" value="MFC5404948.1"/>
    <property type="molecule type" value="Genomic_DNA"/>
</dbReference>
<dbReference type="PROSITE" id="PS51819">
    <property type="entry name" value="VOC"/>
    <property type="match status" value="2"/>
</dbReference>
<accession>A0ABW0HWN6</accession>
<sequence>MSYSIHADTKLGKLKLKVRDLDRSVKFYTDVIGFKVLGREGNVAQLTVDGNNVFLELEQIPDAILVPERSATGLYHFAILVPTREQLGITLRKLAESGIRIGQGDHLVSEALYLSDPDLNGIEIYCDRPRSEWRTDEAGNIEMGTEAVDIQGLLALAGDKPWTGLPADTILGHIHLHVDHLATAKAFYCDVLGFDLVADMSRRMGANFVSAGGYHHHIGMNIWAGAGAPRPPENGTGLAYYTIVLPSAEQLQTTLDRLGKVGIPVSEHAGYWLVQDPAGNSVRLSAAGN</sequence>
<dbReference type="CDD" id="cd07255">
    <property type="entry name" value="VOC_BsCatE_like_N"/>
    <property type="match status" value="1"/>
</dbReference>
<evidence type="ECO:0000256" key="1">
    <source>
        <dbReference type="ARBA" id="ARBA00022723"/>
    </source>
</evidence>
<dbReference type="Proteomes" id="UP001596113">
    <property type="component" value="Unassembled WGS sequence"/>
</dbReference>
<dbReference type="Gene3D" id="3.10.180.10">
    <property type="entry name" value="2,3-Dihydroxybiphenyl 1,2-Dioxygenase, domain 1"/>
    <property type="match status" value="2"/>
</dbReference>
<dbReference type="InterPro" id="IPR004360">
    <property type="entry name" value="Glyas_Fos-R_dOase_dom"/>
</dbReference>
<evidence type="ECO:0000313" key="3">
    <source>
        <dbReference type="EMBL" id="MFC5404948.1"/>
    </source>
</evidence>
<evidence type="ECO:0000259" key="2">
    <source>
        <dbReference type="PROSITE" id="PS51819"/>
    </source>
</evidence>
<keyword evidence="4" id="KW-1185">Reference proteome</keyword>
<dbReference type="PANTHER" id="PTHR43279">
    <property type="entry name" value="CATECHOL-2,3-DIOXYGENASE"/>
    <property type="match status" value="1"/>
</dbReference>
<dbReference type="Pfam" id="PF00903">
    <property type="entry name" value="Glyoxalase"/>
    <property type="match status" value="2"/>
</dbReference>
<evidence type="ECO:0000313" key="4">
    <source>
        <dbReference type="Proteomes" id="UP001596113"/>
    </source>
</evidence>
<proteinExistence type="predicted"/>
<dbReference type="InterPro" id="IPR018146">
    <property type="entry name" value="Glyoxalase_1_CS"/>
</dbReference>
<dbReference type="PANTHER" id="PTHR43279:SF1">
    <property type="entry name" value="CATECHOL-2,3-DIOXYGENASE"/>
    <property type="match status" value="1"/>
</dbReference>
<name>A0ABW0HWN6_9BACL</name>